<gene>
    <name evidence="10" type="primary">sucD_1</name>
    <name evidence="5" type="synonym">sucD</name>
    <name evidence="11" type="ORF">HNP96_000235</name>
    <name evidence="10" type="ORF">MMJJ_00360</name>
</gene>
<dbReference type="InterPro" id="IPR033847">
    <property type="entry name" value="Citrt_syn/SCS-alpha_CS"/>
</dbReference>
<keyword evidence="3 5" id="KW-0436">Ligase</keyword>
<evidence type="ECO:0000256" key="1">
    <source>
        <dbReference type="ARBA" id="ARBA00001619"/>
    </source>
</evidence>
<dbReference type="Proteomes" id="UP000239462">
    <property type="component" value="Chromosome"/>
</dbReference>
<dbReference type="InterPro" id="IPR016102">
    <property type="entry name" value="Succinyl-CoA_synth-like"/>
</dbReference>
<dbReference type="HAMAP" id="MF_01988">
    <property type="entry name" value="Succ_CoA_alpha"/>
    <property type="match status" value="1"/>
</dbReference>
<dbReference type="SMART" id="SM00881">
    <property type="entry name" value="CoA_binding"/>
    <property type="match status" value="1"/>
</dbReference>
<feature type="binding site" evidence="5">
    <location>
        <begin position="17"/>
        <end position="20"/>
    </location>
    <ligand>
        <name>CoA</name>
        <dbReference type="ChEBI" id="CHEBI:57287"/>
    </ligand>
</feature>
<dbReference type="FunFam" id="3.40.50.720:FF:000277">
    <property type="entry name" value="Succinate--CoA ligase [ADP-forming] subunit alpha"/>
    <property type="match status" value="1"/>
</dbReference>
<dbReference type="NCBIfam" id="TIGR01019">
    <property type="entry name" value="sucCoAalpha"/>
    <property type="match status" value="1"/>
</dbReference>
<accession>A0A2L1C7X5</accession>
<evidence type="ECO:0000313" key="11">
    <source>
        <dbReference type="EMBL" id="MBB6496214.1"/>
    </source>
</evidence>
<dbReference type="NCBIfam" id="NF004230">
    <property type="entry name" value="PRK05678.1"/>
    <property type="match status" value="1"/>
</dbReference>
<dbReference type="AlphaFoldDB" id="A0A2L1C7X5"/>
<name>A0A2L1C7X5_METMI</name>
<feature type="active site" description="Tele-phosphohistidine intermediate" evidence="5 6">
    <location>
        <position position="247"/>
    </location>
</feature>
<evidence type="ECO:0000256" key="2">
    <source>
        <dbReference type="ARBA" id="ARBA00022532"/>
    </source>
</evidence>
<evidence type="ECO:0000259" key="9">
    <source>
        <dbReference type="SMART" id="SM00881"/>
    </source>
</evidence>
<dbReference type="Pfam" id="PF00549">
    <property type="entry name" value="Ligase_CoA"/>
    <property type="match status" value="1"/>
</dbReference>
<evidence type="ECO:0000313" key="13">
    <source>
        <dbReference type="Proteomes" id="UP000590564"/>
    </source>
</evidence>
<dbReference type="InterPro" id="IPR003781">
    <property type="entry name" value="CoA-bd"/>
</dbReference>
<evidence type="ECO:0000256" key="6">
    <source>
        <dbReference type="PIRSR" id="PIRSR001553-1"/>
    </source>
</evidence>
<evidence type="ECO:0000256" key="4">
    <source>
        <dbReference type="ARBA" id="ARBA00022741"/>
    </source>
</evidence>
<feature type="binding site" evidence="5">
    <location>
        <position position="43"/>
    </location>
    <ligand>
        <name>CoA</name>
        <dbReference type="ChEBI" id="CHEBI:57287"/>
    </ligand>
</feature>
<evidence type="ECO:0000256" key="8">
    <source>
        <dbReference type="RuleBase" id="RU000699"/>
    </source>
</evidence>
<organism evidence="10 12">
    <name type="scientific">Methanococcus maripaludis</name>
    <name type="common">Methanococcus deltae</name>
    <dbReference type="NCBI Taxonomy" id="39152"/>
    <lineage>
        <taxon>Archaea</taxon>
        <taxon>Methanobacteriati</taxon>
        <taxon>Methanobacteriota</taxon>
        <taxon>Methanomada group</taxon>
        <taxon>Methanococci</taxon>
        <taxon>Methanococcales</taxon>
        <taxon>Methanococcaceae</taxon>
        <taxon>Methanococcus</taxon>
    </lineage>
</organism>
<dbReference type="PIRSF" id="PIRSF001553">
    <property type="entry name" value="SucCS_alpha"/>
    <property type="match status" value="1"/>
</dbReference>
<reference evidence="11 13" key="3">
    <citation type="submission" date="2020-08" db="EMBL/GenBank/DDBJ databases">
        <title>Genomic Encyclopedia of Type Strains, Phase IV (KMG-V): Genome sequencing to study the core and pangenomes of soil and plant-associated prokaryotes.</title>
        <authorList>
            <person name="Whitman W."/>
        </authorList>
    </citation>
    <scope>NUCLEOTIDE SEQUENCE [LARGE SCALE GENOMIC DNA]</scope>
    <source>
        <strain evidence="11 13">D1</strain>
    </source>
</reference>
<keyword evidence="4 5" id="KW-0547">Nucleotide-binding</keyword>
<dbReference type="GO" id="GO:0043758">
    <property type="term" value="F:acetate-CoA ligase (ADP-forming) activity"/>
    <property type="evidence" value="ECO:0007669"/>
    <property type="project" value="UniProtKB-EC"/>
</dbReference>
<dbReference type="GO" id="GO:0006099">
    <property type="term" value="P:tricarboxylic acid cycle"/>
    <property type="evidence" value="ECO:0007669"/>
    <property type="project" value="UniProtKB-UniRule"/>
</dbReference>
<dbReference type="InterPro" id="IPR005810">
    <property type="entry name" value="CoA_lig_alpha"/>
</dbReference>
<comment type="catalytic activity">
    <reaction evidence="1">
        <text>acetate + ATP + CoA = acetyl-CoA + ADP + phosphate</text>
        <dbReference type="Rhea" id="RHEA:15081"/>
        <dbReference type="ChEBI" id="CHEBI:30089"/>
        <dbReference type="ChEBI" id="CHEBI:30616"/>
        <dbReference type="ChEBI" id="CHEBI:43474"/>
        <dbReference type="ChEBI" id="CHEBI:57287"/>
        <dbReference type="ChEBI" id="CHEBI:57288"/>
        <dbReference type="ChEBI" id="CHEBI:456216"/>
        <dbReference type="EC" id="6.2.1.13"/>
    </reaction>
</comment>
<dbReference type="Gene3D" id="3.40.50.720">
    <property type="entry name" value="NAD(P)-binding Rossmann-like Domain"/>
    <property type="match status" value="1"/>
</dbReference>
<reference evidence="10" key="2">
    <citation type="submission" date="2018-02" db="EMBL/GenBank/DDBJ databases">
        <title>Complete genome sequence of the Methanococcus maripaludis type strain JJ (DSM 2067), a model for selenoprotein synthesis in Archaea.</title>
        <authorList>
            <person name="Poehlein A."/>
            <person name="Heym D."/>
            <person name="Quitzke V."/>
            <person name="Fersch J."/>
            <person name="Daniel R."/>
            <person name="Rother M."/>
        </authorList>
    </citation>
    <scope>NUCLEOTIDE SEQUENCE [LARGE SCALE GENOMIC DNA]</scope>
    <source>
        <strain evidence="10">DSM 2067</strain>
    </source>
</reference>
<comment type="similarity">
    <text evidence="5 7">Belongs to the succinate/malate CoA ligase alpha subunit family.</text>
</comment>
<dbReference type="PROSITE" id="PS00399">
    <property type="entry name" value="SUCCINYL_COA_LIG_2"/>
    <property type="match status" value="1"/>
</dbReference>
<dbReference type="InterPro" id="IPR005811">
    <property type="entry name" value="SUCC_ACL_C"/>
</dbReference>
<dbReference type="InterPro" id="IPR036291">
    <property type="entry name" value="NAD(P)-bd_dom_sf"/>
</dbReference>
<dbReference type="InterPro" id="IPR017440">
    <property type="entry name" value="Cit_synth/succinyl-CoA_lig_AS"/>
</dbReference>
<dbReference type="EC" id="6.2.1.5" evidence="5"/>
<dbReference type="EMBL" id="JACHED010000001">
    <property type="protein sequence ID" value="MBB6496214.1"/>
    <property type="molecule type" value="Genomic_DNA"/>
</dbReference>
<protein>
    <recommendedName>
        <fullName evidence="5">Succinate--CoA ligase [ADP-forming] subunit alpha</fullName>
        <ecNumber evidence="5">6.2.1.5</ecNumber>
    </recommendedName>
    <alternativeName>
        <fullName evidence="5">Succinyl-CoA synthetase subunit alpha</fullName>
        <shortName evidence="5">SCS-alpha</shortName>
    </alternativeName>
</protein>
<dbReference type="GO" id="GO:0000166">
    <property type="term" value="F:nucleotide binding"/>
    <property type="evidence" value="ECO:0007669"/>
    <property type="project" value="UniProtKB-KW"/>
</dbReference>
<feature type="binding site" evidence="5">
    <location>
        <position position="159"/>
    </location>
    <ligand>
        <name>substrate</name>
        <note>ligand shared with subunit beta</note>
    </ligand>
</feature>
<feature type="domain" description="CoA-binding" evidence="9">
    <location>
        <begin position="4"/>
        <end position="100"/>
    </location>
</feature>
<evidence type="ECO:0000313" key="12">
    <source>
        <dbReference type="Proteomes" id="UP000239462"/>
    </source>
</evidence>
<dbReference type="KEGG" id="mmad:MMJJ_00360"/>
<dbReference type="FunFam" id="3.40.50.261:FF:000006">
    <property type="entry name" value="Succinate--CoA ligase [ADP-forming] subunit alpha"/>
    <property type="match status" value="1"/>
</dbReference>
<dbReference type="EMBL" id="CP026606">
    <property type="protein sequence ID" value="AVB75455.1"/>
    <property type="molecule type" value="Genomic_DNA"/>
</dbReference>
<comment type="catalytic activity">
    <reaction evidence="5 8">
        <text>succinate + ATP + CoA = succinyl-CoA + ADP + phosphate</text>
        <dbReference type="Rhea" id="RHEA:17661"/>
        <dbReference type="ChEBI" id="CHEBI:30031"/>
        <dbReference type="ChEBI" id="CHEBI:30616"/>
        <dbReference type="ChEBI" id="CHEBI:43474"/>
        <dbReference type="ChEBI" id="CHEBI:57287"/>
        <dbReference type="ChEBI" id="CHEBI:57292"/>
        <dbReference type="ChEBI" id="CHEBI:456216"/>
        <dbReference type="EC" id="6.2.1.5"/>
    </reaction>
</comment>
<dbReference type="PANTHER" id="PTHR11117">
    <property type="entry name" value="SUCCINYL-COA LIGASE SUBUNIT ALPHA"/>
    <property type="match status" value="1"/>
</dbReference>
<keyword evidence="2 5" id="KW-0816">Tricarboxylic acid cycle</keyword>
<dbReference type="SUPFAM" id="SSF52210">
    <property type="entry name" value="Succinyl-CoA synthetase domains"/>
    <property type="match status" value="1"/>
</dbReference>
<dbReference type="GO" id="GO:0004776">
    <property type="term" value="F:succinate-CoA ligase (GDP-forming) activity"/>
    <property type="evidence" value="ECO:0007669"/>
    <property type="project" value="TreeGrafter"/>
</dbReference>
<dbReference type="SUPFAM" id="SSF51735">
    <property type="entry name" value="NAD(P)-binding Rossmann-fold domains"/>
    <property type="match status" value="1"/>
</dbReference>
<dbReference type="GO" id="GO:0009361">
    <property type="term" value="C:succinate-CoA ligase complex (ADP-forming)"/>
    <property type="evidence" value="ECO:0007669"/>
    <property type="project" value="TreeGrafter"/>
</dbReference>
<evidence type="ECO:0000256" key="5">
    <source>
        <dbReference type="HAMAP-Rule" id="MF_01988"/>
    </source>
</evidence>
<evidence type="ECO:0000313" key="10">
    <source>
        <dbReference type="EMBL" id="AVB75455.1"/>
    </source>
</evidence>
<sequence length="288" mass="30521">MLILLDENTRAIVQGITGNQGRFHTKNMLECKTNILAGVTPGKGGQDVYGVPVYDTVLETVEKYDANASLIFIPAPFVKDAAYEAIDAGVELVTIITEHIPIQDSMDIVAYGKKHGVNIIGPNTPGLASPKVGKLGIIPMSILKEGNIGMVSRSGTLTYEIASQLTLSNYGQSSCVGIGGDPITGLRYIEVLEMFENDPETDAVVMVGEIGGNAEEDAAEKMISKMKKPVISYIAGQSAPEGKRMGHAGAIIEKGVGTAKSKMQALENAGAHVAKRISDIPLLLKEII</sequence>
<comment type="subunit">
    <text evidence="5 8">Heterotetramer of two alpha and two beta subunits.</text>
</comment>
<dbReference type="Gene3D" id="3.40.50.261">
    <property type="entry name" value="Succinyl-CoA synthetase domains"/>
    <property type="match status" value="1"/>
</dbReference>
<evidence type="ECO:0000256" key="7">
    <source>
        <dbReference type="RuleBase" id="RU000677"/>
    </source>
</evidence>
<dbReference type="UniPathway" id="UPA00223">
    <property type="reaction ID" value="UER00999"/>
</dbReference>
<comment type="catalytic activity">
    <reaction evidence="5">
        <text>GTP + succinate + CoA = succinyl-CoA + GDP + phosphate</text>
        <dbReference type="Rhea" id="RHEA:22120"/>
        <dbReference type="ChEBI" id="CHEBI:30031"/>
        <dbReference type="ChEBI" id="CHEBI:37565"/>
        <dbReference type="ChEBI" id="CHEBI:43474"/>
        <dbReference type="ChEBI" id="CHEBI:57287"/>
        <dbReference type="ChEBI" id="CHEBI:57292"/>
        <dbReference type="ChEBI" id="CHEBI:58189"/>
    </reaction>
</comment>
<dbReference type="PROSITE" id="PS01216">
    <property type="entry name" value="SUCCINYL_COA_LIG_1"/>
    <property type="match status" value="1"/>
</dbReference>
<evidence type="ECO:0000256" key="3">
    <source>
        <dbReference type="ARBA" id="ARBA00022598"/>
    </source>
</evidence>
<dbReference type="GO" id="GO:0004775">
    <property type="term" value="F:succinate-CoA ligase (ADP-forming) activity"/>
    <property type="evidence" value="ECO:0007669"/>
    <property type="project" value="UniProtKB-UniRule"/>
</dbReference>
<dbReference type="PRINTS" id="PR01798">
    <property type="entry name" value="SCOASYNTHASE"/>
</dbReference>
<feature type="binding site" evidence="5">
    <location>
        <begin position="96"/>
        <end position="98"/>
    </location>
    <ligand>
        <name>CoA</name>
        <dbReference type="ChEBI" id="CHEBI:57287"/>
    </ligand>
</feature>
<proteinExistence type="inferred from homology"/>
<reference evidence="12" key="1">
    <citation type="journal article" date="2018" name="Genome Announc.">
        <title>Complete Genome Sequence of the Methanococcus maripaludis Type Strain JJ (DSM 2067), a Model for Selenoprotein Synthesis in Archaea.</title>
        <authorList>
            <person name="Poehlein A."/>
            <person name="Heym D."/>
            <person name="Quitzke V."/>
            <person name="Fersch J."/>
            <person name="Daniel R."/>
            <person name="Rother M."/>
        </authorList>
    </citation>
    <scope>NUCLEOTIDE SEQUENCE [LARGE SCALE GENOMIC DNA]</scope>
    <source>
        <strain evidence="12">DSM 2067</strain>
    </source>
</reference>
<dbReference type="Pfam" id="PF02629">
    <property type="entry name" value="CoA_binding"/>
    <property type="match status" value="1"/>
</dbReference>
<comment type="pathway">
    <text evidence="5 8">Carbohydrate metabolism; tricarboxylic acid cycle; succinate from succinyl-CoA (ligase route): step 1/1.</text>
</comment>
<dbReference type="Proteomes" id="UP000590564">
    <property type="component" value="Unassembled WGS sequence"/>
</dbReference>
<dbReference type="PANTHER" id="PTHR11117:SF2">
    <property type="entry name" value="SUCCINATE--COA LIGASE [ADP_GDP-FORMING] SUBUNIT ALPHA, MITOCHONDRIAL"/>
    <property type="match status" value="1"/>
</dbReference>
<comment type="function">
    <text evidence="5 8">Succinyl-CoA synthetase functions in the citric acid cycle (TCA), coupling the hydrolysis of succinyl-CoA to the synthesis of either ATP or GTP and thus represents the only step of substrate-level phosphorylation in the TCA. The alpha subunit of the enzyme binds the substrates coenzyme A and phosphate, while succinate binding and nucleotide specificity is provided by the beta subunit.</text>
</comment>